<proteinExistence type="predicted"/>
<gene>
    <name evidence="1" type="ORF">CSB93_7087</name>
</gene>
<protein>
    <submittedName>
        <fullName evidence="1">Uncharacterized protein</fullName>
    </submittedName>
</protein>
<keyword evidence="1" id="KW-0614">Plasmid</keyword>
<geneLocation type="plasmid" evidence="1 2">
    <name>unnamed3</name>
</geneLocation>
<dbReference type="EMBL" id="CP027167">
    <property type="protein sequence ID" value="AVK02512.1"/>
    <property type="molecule type" value="Genomic_DNA"/>
</dbReference>
<dbReference type="AlphaFoldDB" id="A0A2R3IKQ5"/>
<evidence type="ECO:0000313" key="1">
    <source>
        <dbReference type="EMBL" id="AVK02512.1"/>
    </source>
</evidence>
<evidence type="ECO:0000313" key="2">
    <source>
        <dbReference type="Proteomes" id="UP000238390"/>
    </source>
</evidence>
<keyword evidence="2" id="KW-1185">Reference proteome</keyword>
<organism evidence="1 2">
    <name type="scientific">Pseudomonas paraeruginosa</name>
    <dbReference type="NCBI Taxonomy" id="2994495"/>
    <lineage>
        <taxon>Bacteria</taxon>
        <taxon>Pseudomonadati</taxon>
        <taxon>Pseudomonadota</taxon>
        <taxon>Gammaproteobacteria</taxon>
        <taxon>Pseudomonadales</taxon>
        <taxon>Pseudomonadaceae</taxon>
        <taxon>Pseudomonas</taxon>
    </lineage>
</organism>
<sequence>MRGWRHVRTADPNTVGFRAAVCVHLRHRRARHLSVGAEPIPDHVEHRQALFRPPTIIDKRLSRVIDDLYAGVTLTTAGHRGAGFERNDIIITTELVSNYRVWRYVPTRSTLARSGGFWREDPRCVCPKNLIVKANFEVVIEHSSIDGSRDNRIFCYHSESSVLLIDLTLAAPVVVPHSANPDIQATCPARLKVWLPRNVLDHTYLVVMLKLNVPTLINYALTRFVVGNMGVLCHVLKHIGRGAICEVLLEPVHEVRRANFISLFEHRVIGQIYRHAVAAVDQGTVRLTFRGLFRLKTSIRPQAEIDRLHIVAVDALKRGSVSSFREQVLKSNRGVPAIERLKYLLANRLSGRRSSCHRVGPSVEGHAVEIQADHGHADQPSQHCFEWLSHRSHVQK</sequence>
<accession>A0A2R3IKQ5</accession>
<dbReference type="Proteomes" id="UP000238390">
    <property type="component" value="Plasmid unnamed3"/>
</dbReference>
<reference evidence="1 2" key="1">
    <citation type="submission" date="2018-02" db="EMBL/GenBank/DDBJ databases">
        <title>FDA/CDC Antimicrobial Resistant Isolate Bank Genome Sequencing.</title>
        <authorList>
            <person name="Benahmed F.H."/>
            <person name="Lutgring J.D."/>
            <person name="Yoo B."/>
            <person name="Machado M."/>
            <person name="Brown A."/>
            <person name="McAllister G."/>
            <person name="Perry A."/>
            <person name="Halpin A.L."/>
            <person name="Vavikolanu K."/>
            <person name="Ott S."/>
            <person name="Zhao X."/>
            <person name="Tallon L.J."/>
            <person name="Sadzewicz L."/>
            <person name="Aluvathingal J."/>
            <person name="Nadendla S."/>
            <person name="Voskania-kordi A."/>
            <person name="Simonyan V."/>
            <person name="Patel J."/>
            <person name="Shawar R.M."/>
        </authorList>
    </citation>
    <scope>NUCLEOTIDE SEQUENCE [LARGE SCALE GENOMIC DNA]</scope>
    <source>
        <strain evidence="1 2">AR_0356</strain>
        <plasmid evidence="1 2">unnamed3</plasmid>
    </source>
</reference>
<name>A0A2R3IKQ5_9PSED</name>